<dbReference type="InterPro" id="IPR019290">
    <property type="entry name" value="GlycosylTrfase-like_prok"/>
</dbReference>
<comment type="caution">
    <text evidence="2">The sequence shown here is derived from an EMBL/GenBank/DDBJ whole genome shotgun (WGS) entry which is preliminary data.</text>
</comment>
<feature type="domain" description="Glycosyltransferase 2-like prokaryotic type" evidence="1">
    <location>
        <begin position="5"/>
        <end position="252"/>
    </location>
</feature>
<dbReference type="EMBL" id="JBHFNS010000070">
    <property type="protein sequence ID" value="MFB2937270.1"/>
    <property type="molecule type" value="Genomic_DNA"/>
</dbReference>
<dbReference type="RefSeq" id="WP_413258752.1">
    <property type="nucleotide sequence ID" value="NZ_JBHFNS010000070.1"/>
</dbReference>
<dbReference type="EC" id="2.4.-.-" evidence="2"/>
<organism evidence="2 3">
    <name type="scientific">Floridaenema fluviatile BLCC-F154</name>
    <dbReference type="NCBI Taxonomy" id="3153640"/>
    <lineage>
        <taxon>Bacteria</taxon>
        <taxon>Bacillati</taxon>
        <taxon>Cyanobacteriota</taxon>
        <taxon>Cyanophyceae</taxon>
        <taxon>Oscillatoriophycideae</taxon>
        <taxon>Aerosakkonematales</taxon>
        <taxon>Aerosakkonemataceae</taxon>
        <taxon>Floridanema</taxon>
        <taxon>Floridanema fluviatile</taxon>
    </lineage>
</organism>
<name>A0ABV4YEM1_9CYAN</name>
<keyword evidence="2" id="KW-0808">Transferase</keyword>
<dbReference type="SUPFAM" id="SSF53448">
    <property type="entry name" value="Nucleotide-diphospho-sugar transferases"/>
    <property type="match status" value="1"/>
</dbReference>
<protein>
    <submittedName>
        <fullName evidence="2">Glycosyltransferase</fullName>
        <ecNumber evidence="2">2.4.-.-</ecNumber>
    </submittedName>
</protein>
<evidence type="ECO:0000259" key="1">
    <source>
        <dbReference type="Pfam" id="PF10111"/>
    </source>
</evidence>
<dbReference type="Gene3D" id="3.90.550.10">
    <property type="entry name" value="Spore Coat Polysaccharide Biosynthesis Protein SpsA, Chain A"/>
    <property type="match status" value="1"/>
</dbReference>
<dbReference type="GO" id="GO:0016757">
    <property type="term" value="F:glycosyltransferase activity"/>
    <property type="evidence" value="ECO:0007669"/>
    <property type="project" value="UniProtKB-KW"/>
</dbReference>
<dbReference type="PANTHER" id="PTHR43685">
    <property type="entry name" value="GLYCOSYLTRANSFERASE"/>
    <property type="match status" value="1"/>
</dbReference>
<proteinExistence type="predicted"/>
<keyword evidence="2" id="KW-0328">Glycosyltransferase</keyword>
<gene>
    <name evidence="2" type="ORF">ACE1B6_18640</name>
</gene>
<dbReference type="InterPro" id="IPR050834">
    <property type="entry name" value="Glycosyltransf_2"/>
</dbReference>
<sequence>MPLISVIIPVFNSEKTIQETIESVLNQSFTDFELIVINDGSQDASLKIISNIKDSRLKVFSYPNSGVSASRNRGISQATGEFISFLDSDDIWTSDKLETQLKALQVNHQAGVAYSWTTYIDESGKFLYPGNQVSLTGNVYEQLLLQNFIESGSNVLIRREALNQVGGFDESLFGPEDWDLLIRLAAQYDFVVVPIPQILYRMSANSISSSIFRQEKASLTVIEKAFAKAPNSLKHLKKYSIANVYKYLTFRVLVGSLERQKALTAGRCLWYAMKNNPALLSQQPKLMLIVMLKIMLGILLPNQQLQRWLTKLKNSKSKGNKSIL</sequence>
<reference evidence="2 3" key="1">
    <citation type="submission" date="2024-09" db="EMBL/GenBank/DDBJ databases">
        <title>Floridaenema gen nov. (Aerosakkonemataceae, Aerosakkonematales ord. nov., Cyanobacteria) from benthic tropical and subtropical fresh waters, with the description of four new species.</title>
        <authorList>
            <person name="Moretto J.A."/>
            <person name="Berthold D.E."/>
            <person name="Lefler F.W."/>
            <person name="Huang I.-S."/>
            <person name="Laughinghouse H. IV."/>
        </authorList>
    </citation>
    <scope>NUCLEOTIDE SEQUENCE [LARGE SCALE GENOMIC DNA]</scope>
    <source>
        <strain evidence="2 3">BLCC-F154</strain>
    </source>
</reference>
<evidence type="ECO:0000313" key="2">
    <source>
        <dbReference type="EMBL" id="MFB2937270.1"/>
    </source>
</evidence>
<dbReference type="Pfam" id="PF10111">
    <property type="entry name" value="Glyco_tranf_2_2"/>
    <property type="match status" value="1"/>
</dbReference>
<accession>A0ABV4YEM1</accession>
<dbReference type="InterPro" id="IPR029044">
    <property type="entry name" value="Nucleotide-diphossugar_trans"/>
</dbReference>
<evidence type="ECO:0000313" key="3">
    <source>
        <dbReference type="Proteomes" id="UP001576776"/>
    </source>
</evidence>
<keyword evidence="3" id="KW-1185">Reference proteome</keyword>
<dbReference type="PANTHER" id="PTHR43685:SF2">
    <property type="entry name" value="GLYCOSYLTRANSFERASE 2-LIKE DOMAIN-CONTAINING PROTEIN"/>
    <property type="match status" value="1"/>
</dbReference>
<dbReference type="Proteomes" id="UP001576776">
    <property type="component" value="Unassembled WGS sequence"/>
</dbReference>